<keyword evidence="5" id="KW-0401">Integrin</keyword>
<feature type="domain" description="ASPIC/UnbV" evidence="4">
    <location>
        <begin position="456"/>
        <end position="523"/>
    </location>
</feature>
<dbReference type="Gene3D" id="2.130.10.130">
    <property type="entry name" value="Integrin alpha, N-terminal"/>
    <property type="match status" value="2"/>
</dbReference>
<dbReference type="STRING" id="1605367.AFM12_00285"/>
<feature type="signal peptide" evidence="3">
    <location>
        <begin position="1"/>
        <end position="22"/>
    </location>
</feature>
<gene>
    <name evidence="5" type="ORF">AFM12_00285</name>
</gene>
<comment type="caution">
    <text evidence="5">The sequence shown here is derived from an EMBL/GenBank/DDBJ whole genome shotgun (WGS) entry which is preliminary data.</text>
</comment>
<sequence>MRTRLFIILLLFLLPLANRAQKAFTDVTQLTGINHQFRVYEGMFGGGVCVFDFNKDGFEDLYITGGMNDDALYQNQGDGTFKNVFVGSGLERTRDFVTQGVVSADFNKDGFRDLLVTTITSRNEKKVIPRAINLLFLGKEGGVFEDVTEDFDLDKINTFSTGANVGDFNGDGWPDVYIANYFNQFEGELSEINDATVVGANQIAEGNLLLNVKGNYFKDVYADYGLDMKGFGFGGLFTDFDNDGDQDLLVNHDFGYKRTPNLLLQNNYPEKNFKNVAKELDINLRINAMGSAAGDYNNDGLMDYYMTNIRFNQFVVNQGAGKPFKKMDKELGMDFVSISWGANWADFDHDGDLDLFVSNGDLNPNCVPMANYYFENLGGRFEDHAREKGLNGYEIGRGSAIFDLENDGDMDIIVVSQKPVYDNYPMESMTRVYRNDSVSGHWLKVKLKGTNAEADGFGSKVQLIAGGKIFIKEIDGGGSSHISQNSSIAHFGLGDIQTIDTLKVYWTGGSTQIMTNIKADQLLEIIQPYTEPKANPNLWKVGVLGLLLFAASSYYALRLYRKKKENV</sequence>
<keyword evidence="2" id="KW-0812">Transmembrane</keyword>
<dbReference type="PATRIC" id="fig|1605367.3.peg.1379"/>
<dbReference type="Proteomes" id="UP000050454">
    <property type="component" value="Unassembled WGS sequence"/>
</dbReference>
<dbReference type="PANTHER" id="PTHR16026:SF0">
    <property type="entry name" value="CARTILAGE ACIDIC PROTEIN 1"/>
    <property type="match status" value="1"/>
</dbReference>
<keyword evidence="1 3" id="KW-0732">Signal</keyword>
<dbReference type="GO" id="GO:0007229">
    <property type="term" value="P:integrin-mediated signaling pathway"/>
    <property type="evidence" value="ECO:0007669"/>
    <property type="project" value="UniProtKB-KW"/>
</dbReference>
<name>A0A0P7CBF8_9BACT</name>
<feature type="chain" id="PRO_5006136748" evidence="3">
    <location>
        <begin position="23"/>
        <end position="567"/>
    </location>
</feature>
<keyword evidence="6" id="KW-1185">Reference proteome</keyword>
<evidence type="ECO:0000256" key="2">
    <source>
        <dbReference type="SAM" id="Phobius"/>
    </source>
</evidence>
<keyword evidence="2" id="KW-1133">Transmembrane helix</keyword>
<dbReference type="AlphaFoldDB" id="A0A0P7CBF8"/>
<protein>
    <submittedName>
        <fullName evidence="5">Alpha integrin</fullName>
    </submittedName>
</protein>
<accession>A0A0P7CBF8</accession>
<dbReference type="Pfam" id="PF13517">
    <property type="entry name" value="FG-GAP_3"/>
    <property type="match status" value="3"/>
</dbReference>
<evidence type="ECO:0000313" key="6">
    <source>
        <dbReference type="Proteomes" id="UP000050454"/>
    </source>
</evidence>
<reference evidence="5 6" key="1">
    <citation type="submission" date="2015-07" db="EMBL/GenBank/DDBJ databases">
        <title>The draft genome sequence of Leadbetterella sp. JN14-9.</title>
        <authorList>
            <person name="Liu Y."/>
            <person name="Du J."/>
            <person name="Shao Z."/>
        </authorList>
    </citation>
    <scope>NUCLEOTIDE SEQUENCE [LARGE SCALE GENOMIC DNA]</scope>
    <source>
        <strain evidence="5 6">JN14-9</strain>
    </source>
</reference>
<dbReference type="PANTHER" id="PTHR16026">
    <property type="entry name" value="CARTILAGE ACIDIC PROTEIN 1"/>
    <property type="match status" value="1"/>
</dbReference>
<keyword evidence="2" id="KW-0472">Membrane</keyword>
<proteinExistence type="predicted"/>
<dbReference type="Pfam" id="PF07593">
    <property type="entry name" value="UnbV_ASPIC"/>
    <property type="match status" value="1"/>
</dbReference>
<evidence type="ECO:0000256" key="3">
    <source>
        <dbReference type="SAM" id="SignalP"/>
    </source>
</evidence>
<evidence type="ECO:0000256" key="1">
    <source>
        <dbReference type="ARBA" id="ARBA00022729"/>
    </source>
</evidence>
<dbReference type="Pfam" id="PF01839">
    <property type="entry name" value="FG-GAP"/>
    <property type="match status" value="1"/>
</dbReference>
<dbReference type="EMBL" id="LGTQ01000005">
    <property type="protein sequence ID" value="KPM50077.1"/>
    <property type="molecule type" value="Genomic_DNA"/>
</dbReference>
<evidence type="ECO:0000313" key="5">
    <source>
        <dbReference type="EMBL" id="KPM50077.1"/>
    </source>
</evidence>
<dbReference type="InterPro" id="IPR028994">
    <property type="entry name" value="Integrin_alpha_N"/>
</dbReference>
<dbReference type="RefSeq" id="WP_055144994.1">
    <property type="nucleotide sequence ID" value="NZ_JXSZ01000005.1"/>
</dbReference>
<dbReference type="InterPro" id="IPR027039">
    <property type="entry name" value="Crtac1"/>
</dbReference>
<organism evidence="5 6">
    <name type="scientific">Jiulongibacter sediminis</name>
    <dbReference type="NCBI Taxonomy" id="1605367"/>
    <lineage>
        <taxon>Bacteria</taxon>
        <taxon>Pseudomonadati</taxon>
        <taxon>Bacteroidota</taxon>
        <taxon>Cytophagia</taxon>
        <taxon>Cytophagales</taxon>
        <taxon>Leadbetterellaceae</taxon>
        <taxon>Jiulongibacter</taxon>
    </lineage>
</organism>
<feature type="transmembrane region" description="Helical" evidence="2">
    <location>
        <begin position="538"/>
        <end position="557"/>
    </location>
</feature>
<evidence type="ECO:0000259" key="4">
    <source>
        <dbReference type="Pfam" id="PF07593"/>
    </source>
</evidence>
<dbReference type="OrthoDB" id="1488345at2"/>
<dbReference type="InterPro" id="IPR013517">
    <property type="entry name" value="FG-GAP"/>
</dbReference>
<dbReference type="SUPFAM" id="SSF69318">
    <property type="entry name" value="Integrin alpha N-terminal domain"/>
    <property type="match status" value="1"/>
</dbReference>
<dbReference type="InterPro" id="IPR011519">
    <property type="entry name" value="UnbV_ASPIC"/>
</dbReference>